<dbReference type="Gene3D" id="3.30.420.10">
    <property type="entry name" value="Ribonuclease H-like superfamily/Ribonuclease H"/>
    <property type="match status" value="1"/>
</dbReference>
<dbReference type="Proteomes" id="UP000572268">
    <property type="component" value="Unassembled WGS sequence"/>
</dbReference>
<dbReference type="PROSITE" id="PS50994">
    <property type="entry name" value="INTEGRASE"/>
    <property type="match status" value="1"/>
</dbReference>
<dbReference type="InterPro" id="IPR050951">
    <property type="entry name" value="Retrovirus_Pol_polyprotein"/>
</dbReference>
<feature type="compositionally biased region" description="Basic and acidic residues" evidence="5">
    <location>
        <begin position="521"/>
        <end position="541"/>
    </location>
</feature>
<feature type="region of interest" description="Disordered" evidence="5">
    <location>
        <begin position="513"/>
        <end position="559"/>
    </location>
</feature>
<dbReference type="Gene3D" id="2.40.70.10">
    <property type="entry name" value="Acid Proteases"/>
    <property type="match status" value="1"/>
</dbReference>
<evidence type="ECO:0000256" key="1">
    <source>
        <dbReference type="ARBA" id="ARBA00022679"/>
    </source>
</evidence>
<dbReference type="InterPro" id="IPR043502">
    <property type="entry name" value="DNA/RNA_pol_sf"/>
</dbReference>
<evidence type="ECO:0000256" key="2">
    <source>
        <dbReference type="ARBA" id="ARBA00022695"/>
    </source>
</evidence>
<evidence type="ECO:0000256" key="3">
    <source>
        <dbReference type="ARBA" id="ARBA00022722"/>
    </source>
</evidence>
<dbReference type="PANTHER" id="PTHR37984">
    <property type="entry name" value="PROTEIN CBG26694"/>
    <property type="match status" value="1"/>
</dbReference>
<gene>
    <name evidence="7" type="ORF">FOL46_000705</name>
</gene>
<dbReference type="InterPro" id="IPR041588">
    <property type="entry name" value="Integrase_H2C2"/>
</dbReference>
<comment type="caution">
    <text evidence="7">The sequence shown here is derived from an EMBL/GenBank/DDBJ whole genome shotgun (WGS) entry which is preliminary data.</text>
</comment>
<feature type="non-terminal residue" evidence="7">
    <location>
        <position position="1"/>
    </location>
</feature>
<dbReference type="EMBL" id="JABANN010001169">
    <property type="protein sequence ID" value="KAF4650804.1"/>
    <property type="molecule type" value="Genomic_DNA"/>
</dbReference>
<accession>A0A7J6KVA5</accession>
<dbReference type="GO" id="GO:0004519">
    <property type="term" value="F:endonuclease activity"/>
    <property type="evidence" value="ECO:0007669"/>
    <property type="project" value="UniProtKB-KW"/>
</dbReference>
<feature type="region of interest" description="Disordered" evidence="5">
    <location>
        <begin position="110"/>
        <end position="140"/>
    </location>
</feature>
<dbReference type="CDD" id="cd00303">
    <property type="entry name" value="retropepsin_like"/>
    <property type="match status" value="1"/>
</dbReference>
<dbReference type="GO" id="GO:0015074">
    <property type="term" value="P:DNA integration"/>
    <property type="evidence" value="ECO:0007669"/>
    <property type="project" value="InterPro"/>
</dbReference>
<evidence type="ECO:0000313" key="8">
    <source>
        <dbReference type="Proteomes" id="UP000572268"/>
    </source>
</evidence>
<reference evidence="7 8" key="1">
    <citation type="submission" date="2020-04" db="EMBL/GenBank/DDBJ databases">
        <title>Perkinsus olseni comparative genomics.</title>
        <authorList>
            <person name="Bogema D.R."/>
        </authorList>
    </citation>
    <scope>NUCLEOTIDE SEQUENCE [LARGE SCALE GENOMIC DNA]</scope>
    <source>
        <strain evidence="7">ATCC PRA-31</strain>
    </source>
</reference>
<name>A0A7J6KVA5_PEROL</name>
<feature type="domain" description="Integrase catalytic" evidence="6">
    <location>
        <begin position="1645"/>
        <end position="1814"/>
    </location>
</feature>
<dbReference type="PANTHER" id="PTHR37984:SF5">
    <property type="entry name" value="PROTEIN NYNRIN-LIKE"/>
    <property type="match status" value="1"/>
</dbReference>
<dbReference type="InterPro" id="IPR036397">
    <property type="entry name" value="RNaseH_sf"/>
</dbReference>
<evidence type="ECO:0000256" key="4">
    <source>
        <dbReference type="ARBA" id="ARBA00022759"/>
    </source>
</evidence>
<dbReference type="SUPFAM" id="SSF56672">
    <property type="entry name" value="DNA/RNA polymerases"/>
    <property type="match status" value="1"/>
</dbReference>
<dbReference type="InterPro" id="IPR012337">
    <property type="entry name" value="RNaseH-like_sf"/>
</dbReference>
<evidence type="ECO:0000259" key="6">
    <source>
        <dbReference type="PROSITE" id="PS50994"/>
    </source>
</evidence>
<keyword evidence="4" id="KW-0378">Hydrolase</keyword>
<protein>
    <recommendedName>
        <fullName evidence="6">Integrase catalytic domain-containing protein</fullName>
    </recommendedName>
</protein>
<keyword evidence="3" id="KW-0540">Nuclease</keyword>
<dbReference type="InterPro" id="IPR021109">
    <property type="entry name" value="Peptidase_aspartic_dom_sf"/>
</dbReference>
<dbReference type="GO" id="GO:0003676">
    <property type="term" value="F:nucleic acid binding"/>
    <property type="evidence" value="ECO:0007669"/>
    <property type="project" value="InterPro"/>
</dbReference>
<sequence>NRRHNESQPLIMSIEHKLDGIVDALAGLSLALRRPGDQYANVNETPVADGINNANQGLVNQQRWSPTVRTNPIQEAGTLFHNVSPSHLPYHQIRGSPPVYPIHTGAHYRPGLQSGHRGSPPGIMHPSPGQRPSITPGRSRTMDYNLHNAHPAGRHVPQHEPNPTAPVVGHRAAYPIVGCCYGCGCTPCAYPVSDDRLQKEMKTVKALKKPEQGKFLGMVDKRSGLGFRLEVIRNCGRLSPIVVHHYLREHVCMDVHKSIGIGDDWPLNCDADYSNSVNVIWDRLTTVYSGQSTSEKLLDSWSHLRQGDGEPVQKYVNRVCNAQEELSLAGNGRSESEIRAKLRCGLRDQRLQSDMLQYNNAPLPDFIAIMSQKVIDYDRQAGQCFSNGGAPYGQSSQFQLGWANPASDGASTSLASAGAPSDLTGKLDEILLNGVQAGPLPDGSIGCARGCKDSACKGVRTCLLAKPNLPSGVCPFCARSHGGTRETDCAAFRKVCARCNKVGHFGAACRSAPVKNGRRPGKGEGKGKSKNGVKGEKKTDSAVESSSSSSSSPNVTIDGLIGPEESLPEIYSLETSICNAGVQSANGLRGVKVQSAIPAQLLTRDPDGNLKSSAKVLIRTLWDSGASGNFLRYDAVERILGRPPVCGTPTTSATLADGSSIQAVGICRLKLHTPKCTATVVAFVVKELTTPLVLGTPGLRALGARLDFLENGTVSISTGNKTSSSSTSDATTREPCPVASITVQSDVDECLTSTGSSLNFIDLLTADDPVQEQPRKESYPVSKRPPVVPVGGGLPAHKCIHIDVLRDGRYAVNFGLCQEGLKDFSGRGWKAAVARAAKASNRLSPDKQRQVEEAISRLLASGYVAFMTLKDTSRPPPPRVINNLYCGNALVKDSYVTADTHLRERLPSFIGAQFVFKDSPTTPCRIVYDCRPTNGALVTPTVTRWCLHKYLLGCSTHPAVTFLDIRQAYNQLVMTPTSSATCCTVLQPPSTPSRPRPRPILVIWVTVAFGLAPSGGALELATAHVALEAEEVLSLLQPPPTQDYDPLKECPALPSIYHSADYDYARPALEACFSKVHNAQEVQLLRKLSSELSWRDYVDDWVVMGHHFLQAVHGRRVLSSCANSHKFTFPLSKCHESWALEAASAATVVGYILTQDDCLRPKISVEPLCSTATKRMASQVLAGLYDPLGKFLEANMHARLIWRKAVLSVKESAPGEPSAASWDRQLSPQVIDEVNDWITQLHKLQPVPRYVPVRPGPLLESNAEFNHACEILISCDASGVAWCVETRSRLNCLPVSPRLRARGGLFPQTTAGSDYALTTPRKELHALYQACREAYSLYLSCNLAPSMGSRITVLTDSLINLQRLQWIGTKNEEEVLSGLRRRHMTVHDVDKLLSIRELLLRVTLPIKVVHIPSEVNLADPGSRCKPYGPDDSVLKLLASILDSPNQRPTYVPVSLSTTTSGKEEDLPAGSHLCPLSPRAGPLPVPLPEDPSQQVPRLSDEDTQALDSLINESVKQDRIFEAIRLFLSSGTVSPPFSRERLRRASAQYEVDQNGTLYRTVLQRADGSIVKQRVVGEDRALLLKLVGSIHINHHHLGARQLMLKVKEEYHFKNLPSVVRRCVRLCRPCSRANAVRRFNSSAGAHNVQDLKPLQVIGVDIYLPNLKDPSEKVYQKEYSGCLVVTCLATSFQRVHLLKGSVTTKSVCEGLTSLFNNSIWPSVLVSDNASCFSSKEMLRWCKLRGLVHLFSPPYAAALSRWERSHREITRCLRCCACDTHFFGGKPWFDIVSDVVSNLNHLPYSEDCWITPAMLCFGFFDPGDFYRPTASLDQLAERLVAN</sequence>
<keyword evidence="2" id="KW-0548">Nucleotidyltransferase</keyword>
<dbReference type="SUPFAM" id="SSF53098">
    <property type="entry name" value="Ribonuclease H-like"/>
    <property type="match status" value="1"/>
</dbReference>
<dbReference type="GO" id="GO:0016779">
    <property type="term" value="F:nucleotidyltransferase activity"/>
    <property type="evidence" value="ECO:0007669"/>
    <property type="project" value="UniProtKB-KW"/>
</dbReference>
<feature type="compositionally biased region" description="Polar residues" evidence="5">
    <location>
        <begin position="1451"/>
        <end position="1460"/>
    </location>
</feature>
<evidence type="ECO:0000256" key="5">
    <source>
        <dbReference type="SAM" id="MobiDB-lite"/>
    </source>
</evidence>
<keyword evidence="4" id="KW-0255">Endonuclease</keyword>
<evidence type="ECO:0000313" key="7">
    <source>
        <dbReference type="EMBL" id="KAF4650804.1"/>
    </source>
</evidence>
<feature type="region of interest" description="Disordered" evidence="5">
    <location>
        <begin position="1451"/>
        <end position="1495"/>
    </location>
</feature>
<dbReference type="InterPro" id="IPR001584">
    <property type="entry name" value="Integrase_cat-core"/>
</dbReference>
<keyword evidence="1" id="KW-0808">Transferase</keyword>
<organism evidence="7 8">
    <name type="scientific">Perkinsus olseni</name>
    <name type="common">Perkinsus atlanticus</name>
    <dbReference type="NCBI Taxonomy" id="32597"/>
    <lineage>
        <taxon>Eukaryota</taxon>
        <taxon>Sar</taxon>
        <taxon>Alveolata</taxon>
        <taxon>Perkinsozoa</taxon>
        <taxon>Perkinsea</taxon>
        <taxon>Perkinsida</taxon>
        <taxon>Perkinsidae</taxon>
        <taxon>Perkinsus</taxon>
    </lineage>
</organism>
<proteinExistence type="predicted"/>
<dbReference type="Pfam" id="PF17921">
    <property type="entry name" value="Integrase_H2C2"/>
    <property type="match status" value="1"/>
</dbReference>